<accession>A0ABQ5JZX7</accession>
<name>A0ABQ5JZX7_9EUKA</name>
<evidence type="ECO:0000313" key="2">
    <source>
        <dbReference type="EMBL" id="GKT23929.1"/>
    </source>
</evidence>
<sequence>MCSWEIDGTAGIMTSVVDFKTLIGLEAILEDLNFYDNSILALEVSGQMGLKFWDVKVELTFTPNTTCDVLPQTIALNGTIHIPFTFDASSYVGYGDDAVHIDSTGPQLADDINYDDFSIETSGDVLPLSLVFLFDDNFLVNVFMTHLTQILDKIISYITIPKVGEDVIQSMNTRSSVDDSLTDIFSVYWGTAASVDKPQFTAPRPYPSNPHSSASQAPTAKPRVFTSSSSSGVQQRDLFKVHGREFKSVFICDEDAGVLSLWNTAQHAHGTLEEMIGLNALDQETYPMEEISLDGYNLAGSDANAEYDRSVVKILSKPSLITWTDDEGKEHVLDSGLTSLSVSGCSLSSIDDILTKKNMRAFADDPWKEHNRTTEESGLPN</sequence>
<organism evidence="2 3">
    <name type="scientific">Aduncisulcus paluster</name>
    <dbReference type="NCBI Taxonomy" id="2918883"/>
    <lineage>
        <taxon>Eukaryota</taxon>
        <taxon>Metamonada</taxon>
        <taxon>Carpediemonas-like organisms</taxon>
        <taxon>Aduncisulcus</taxon>
    </lineage>
</organism>
<protein>
    <submittedName>
        <fullName evidence="2">Uncharacterized protein</fullName>
    </submittedName>
</protein>
<comment type="caution">
    <text evidence="2">The sequence shown here is derived from an EMBL/GenBank/DDBJ whole genome shotgun (WGS) entry which is preliminary data.</text>
</comment>
<evidence type="ECO:0000256" key="1">
    <source>
        <dbReference type="SAM" id="MobiDB-lite"/>
    </source>
</evidence>
<dbReference type="EMBL" id="BQXS01012492">
    <property type="protein sequence ID" value="GKT23929.1"/>
    <property type="molecule type" value="Genomic_DNA"/>
</dbReference>
<feature type="compositionally biased region" description="Polar residues" evidence="1">
    <location>
        <begin position="209"/>
        <end position="218"/>
    </location>
</feature>
<keyword evidence="3" id="KW-1185">Reference proteome</keyword>
<reference evidence="2" key="1">
    <citation type="submission" date="2022-03" db="EMBL/GenBank/DDBJ databases">
        <title>Draft genome sequence of Aduncisulcus paluster, a free-living microaerophilic Fornicata.</title>
        <authorList>
            <person name="Yuyama I."/>
            <person name="Kume K."/>
            <person name="Tamura T."/>
            <person name="Inagaki Y."/>
            <person name="Hashimoto T."/>
        </authorList>
    </citation>
    <scope>NUCLEOTIDE SEQUENCE</scope>
    <source>
        <strain evidence="2">NY0171</strain>
    </source>
</reference>
<dbReference type="Proteomes" id="UP001057375">
    <property type="component" value="Unassembled WGS sequence"/>
</dbReference>
<proteinExistence type="predicted"/>
<evidence type="ECO:0000313" key="3">
    <source>
        <dbReference type="Proteomes" id="UP001057375"/>
    </source>
</evidence>
<gene>
    <name evidence="2" type="ORF">ADUPG1_012585</name>
</gene>
<feature type="region of interest" description="Disordered" evidence="1">
    <location>
        <begin position="200"/>
        <end position="229"/>
    </location>
</feature>